<protein>
    <recommendedName>
        <fullName evidence="2">Choice-of-anchor A domain-containing protein</fullName>
    </recommendedName>
</protein>
<keyword evidence="1" id="KW-0732">Signal</keyword>
<name>T2IZ05_CROWT</name>
<evidence type="ECO:0000313" key="4">
    <source>
        <dbReference type="Proteomes" id="UP000017981"/>
    </source>
</evidence>
<dbReference type="Pfam" id="PF20597">
    <property type="entry name" value="pAdhesive_15"/>
    <property type="match status" value="1"/>
</dbReference>
<sequence>MNISPFSLGVSMAAVSIVSSLSTSASAFSLGDYNLVVFEDVTSNSDVEGSAFIGGDLLGSSSNYCIKCDAGGSFFPFDGVGLKVVGDIEGNPKNVNNGTDLEYGGNLNAIVNMNGGGSIIQNSNLANEFTQLKNFLSNESTLYSNLASNSSINVPGQQPGPVIFNSSGDSVAVFDIDAADLFSNKTQQIELNLNGSSTAIINVRGTSANWNQGNIVGDLVSDDEVKEKVLWNFYEAETLNFNLALYGSLLAPLASLTNQTILEGTVPGFLTN</sequence>
<evidence type="ECO:0000256" key="1">
    <source>
        <dbReference type="SAM" id="SignalP"/>
    </source>
</evidence>
<organism evidence="3 4">
    <name type="scientific">Crocosphaera watsonii WH 0005</name>
    <dbReference type="NCBI Taxonomy" id="423472"/>
    <lineage>
        <taxon>Bacteria</taxon>
        <taxon>Bacillati</taxon>
        <taxon>Cyanobacteriota</taxon>
        <taxon>Cyanophyceae</taxon>
        <taxon>Oscillatoriophycideae</taxon>
        <taxon>Chroococcales</taxon>
        <taxon>Aphanothecaceae</taxon>
        <taxon>Crocosphaera</taxon>
    </lineage>
</organism>
<proteinExistence type="predicted"/>
<dbReference type="InterPro" id="IPR026588">
    <property type="entry name" value="Choice_anch_A"/>
</dbReference>
<reference evidence="3 4" key="2">
    <citation type="submission" date="2013-09" db="EMBL/GenBank/DDBJ databases">
        <title>Whole genome comparison of six Crocosphaera watsonii strains with differing phenotypes.</title>
        <authorList>
            <person name="Bench S.R."/>
            <person name="Heller P."/>
            <person name="Frank I."/>
            <person name="Arciniega M."/>
            <person name="Shilova I.N."/>
            <person name="Zehr J.P."/>
        </authorList>
    </citation>
    <scope>NUCLEOTIDE SEQUENCE [LARGE SCALE GENOMIC DNA]</scope>
    <source>
        <strain evidence="3 4">WH 0005</strain>
    </source>
</reference>
<dbReference type="Proteomes" id="UP000017981">
    <property type="component" value="Unassembled WGS sequence"/>
</dbReference>
<evidence type="ECO:0000259" key="2">
    <source>
        <dbReference type="Pfam" id="PF20597"/>
    </source>
</evidence>
<dbReference type="AlphaFoldDB" id="T2IZ05"/>
<gene>
    <name evidence="3" type="ORF">CWATWH0005_645</name>
</gene>
<reference evidence="3 4" key="1">
    <citation type="submission" date="2013-01" db="EMBL/GenBank/DDBJ databases">
        <authorList>
            <person name="Bench S."/>
        </authorList>
    </citation>
    <scope>NUCLEOTIDE SEQUENCE [LARGE SCALE GENOMIC DNA]</scope>
    <source>
        <strain evidence="3 4">WH 0005</strain>
    </source>
</reference>
<feature type="domain" description="Choice-of-anchor A" evidence="2">
    <location>
        <begin position="30"/>
        <end position="266"/>
    </location>
</feature>
<evidence type="ECO:0000313" key="3">
    <source>
        <dbReference type="EMBL" id="CCQ58253.1"/>
    </source>
</evidence>
<dbReference type="NCBIfam" id="TIGR04215">
    <property type="entry name" value="choice_anch_A"/>
    <property type="match status" value="1"/>
</dbReference>
<feature type="signal peptide" evidence="1">
    <location>
        <begin position="1"/>
        <end position="27"/>
    </location>
</feature>
<dbReference type="EMBL" id="CAQL01000984">
    <property type="protein sequence ID" value="CCQ58253.1"/>
    <property type="molecule type" value="Genomic_DNA"/>
</dbReference>
<comment type="caution">
    <text evidence="3">The sequence shown here is derived from an EMBL/GenBank/DDBJ whole genome shotgun (WGS) entry which is preliminary data.</text>
</comment>
<feature type="chain" id="PRO_5004601954" description="Choice-of-anchor A domain-containing protein" evidence="1">
    <location>
        <begin position="28"/>
        <end position="272"/>
    </location>
</feature>
<dbReference type="RefSeq" id="WP_021833817.1">
    <property type="nucleotide sequence ID" value="NZ_CAQL01000984.1"/>
</dbReference>
<accession>T2IZ05</accession>